<feature type="transmembrane region" description="Helical" evidence="1">
    <location>
        <begin position="304"/>
        <end position="325"/>
    </location>
</feature>
<sequence>MDYKKISLITSNFFDNSKLLNIDFIDSGLINQTYIIEHLINGEKSKFVLQCLSNIFESYEKVNMNHKLITNHIKNKINGNYLKSSNQRWEVPCLIKCNSNNLFLFPFCAGFWRAMEYIDDTLNFDILADNKMAYQTGLGLAKFHATCSDIDLAKLENTIKDFHDTKKYIDQLNMTIKDFNFIKLDDNVNKRVQNLIDSLSNHIVYIKSLLGYLNKKSIQPCLIHGDPKLSNFLFDIQYKYVVSLIDLDTVSSGCLPTDLADCIRSICNIAGEDPDNIENVSFDVDYYNYFLKGYFSTSNKNGDYGFGLLLEFIYLIIFELIIRFLNDFLQSNRYFKVKYQTQNLYRAEVQYRLLSSFITQIPTLSNSLHEIGISSNSNFVSDVQNIV</sequence>
<proteinExistence type="predicted"/>
<dbReference type="PANTHER" id="PTHR21064">
    <property type="entry name" value="AMINOGLYCOSIDE PHOSPHOTRANSFERASE DOMAIN-CONTAINING PROTEIN-RELATED"/>
    <property type="match status" value="1"/>
</dbReference>
<dbReference type="RefSeq" id="WP_036907104.1">
    <property type="nucleotide sequence ID" value="NZ_CP138967.1"/>
</dbReference>
<dbReference type="Gene3D" id="3.90.1200.10">
    <property type="match status" value="1"/>
</dbReference>
<reference evidence="4" key="1">
    <citation type="journal article" date="2014" name="Sci. Data">
        <title>Genomes of diverse isolates of the marine cyanobacterium Prochlorococcus.</title>
        <authorList>
            <person name="Biller S."/>
            <person name="Berube P."/>
            <person name="Thompson J."/>
            <person name="Kelly L."/>
            <person name="Roggensack S."/>
            <person name="Awad L."/>
            <person name="Roache-Johnson K."/>
            <person name="Ding H."/>
            <person name="Giovannoni S.J."/>
            <person name="Moore L.R."/>
            <person name="Chisholm S.W."/>
        </authorList>
    </citation>
    <scope>NUCLEOTIDE SEQUENCE [LARGE SCALE GENOMIC DNA]</scope>
    <source>
        <strain evidence="4">PAC1</strain>
    </source>
</reference>
<dbReference type="Pfam" id="PF01636">
    <property type="entry name" value="APH"/>
    <property type="match status" value="1"/>
</dbReference>
<dbReference type="AlphaFoldDB" id="A0A0A2C1W2"/>
<dbReference type="EMBL" id="JNAX01000015">
    <property type="protein sequence ID" value="KGG19487.1"/>
    <property type="molecule type" value="Genomic_DNA"/>
</dbReference>
<feature type="domain" description="Aminoglycoside phosphotransferase" evidence="2">
    <location>
        <begin position="111"/>
        <end position="274"/>
    </location>
</feature>
<keyword evidence="1" id="KW-1133">Transmembrane helix</keyword>
<evidence type="ECO:0000259" key="2">
    <source>
        <dbReference type="Pfam" id="PF01636"/>
    </source>
</evidence>
<dbReference type="PANTHER" id="PTHR21064:SF5">
    <property type="entry name" value="SLR1880 PROTEIN"/>
    <property type="match status" value="1"/>
</dbReference>
<accession>A0A0A2C1W2</accession>
<dbReference type="Proteomes" id="UP000030392">
    <property type="component" value="Unassembled WGS sequence"/>
</dbReference>
<dbReference type="SUPFAM" id="SSF56112">
    <property type="entry name" value="Protein kinase-like (PK-like)"/>
    <property type="match status" value="1"/>
</dbReference>
<name>A0A0A2C1W2_PROMR</name>
<gene>
    <name evidence="3" type="ORF">EV03_1870</name>
</gene>
<keyword evidence="1" id="KW-0472">Membrane</keyword>
<dbReference type="InterPro" id="IPR002575">
    <property type="entry name" value="Aminoglycoside_PTrfase"/>
</dbReference>
<evidence type="ECO:0000256" key="1">
    <source>
        <dbReference type="SAM" id="Phobius"/>
    </source>
</evidence>
<dbReference type="InterPro" id="IPR050249">
    <property type="entry name" value="Pseudomonas-type_ThrB"/>
</dbReference>
<organism evidence="3 4">
    <name type="scientific">Prochlorococcus marinus str. PAC1</name>
    <dbReference type="NCBI Taxonomy" id="59924"/>
    <lineage>
        <taxon>Bacteria</taxon>
        <taxon>Bacillati</taxon>
        <taxon>Cyanobacteriota</taxon>
        <taxon>Cyanophyceae</taxon>
        <taxon>Synechococcales</taxon>
        <taxon>Prochlorococcaceae</taxon>
        <taxon>Prochlorococcus</taxon>
    </lineage>
</organism>
<evidence type="ECO:0000313" key="4">
    <source>
        <dbReference type="Proteomes" id="UP000030392"/>
    </source>
</evidence>
<evidence type="ECO:0000313" key="3">
    <source>
        <dbReference type="EMBL" id="KGG19487.1"/>
    </source>
</evidence>
<dbReference type="InterPro" id="IPR011009">
    <property type="entry name" value="Kinase-like_dom_sf"/>
</dbReference>
<protein>
    <recommendedName>
        <fullName evidence="2">Aminoglycoside phosphotransferase domain-containing protein</fullName>
    </recommendedName>
</protein>
<comment type="caution">
    <text evidence="3">The sequence shown here is derived from an EMBL/GenBank/DDBJ whole genome shotgun (WGS) entry which is preliminary data.</text>
</comment>
<keyword evidence="1" id="KW-0812">Transmembrane</keyword>